<feature type="compositionally biased region" description="Low complexity" evidence="5">
    <location>
        <begin position="362"/>
        <end position="371"/>
    </location>
</feature>
<dbReference type="InterPro" id="IPR036322">
    <property type="entry name" value="WD40_repeat_dom_sf"/>
</dbReference>
<dbReference type="PROSITE" id="PS50294">
    <property type="entry name" value="WD_REPEATS_REGION"/>
    <property type="match status" value="1"/>
</dbReference>
<dbReference type="PRINTS" id="PR00320">
    <property type="entry name" value="GPROTEINBRPT"/>
</dbReference>
<evidence type="ECO:0000313" key="7">
    <source>
        <dbReference type="Proteomes" id="UP001497392"/>
    </source>
</evidence>
<organism evidence="6 7">
    <name type="scientific">Coccomyxa viridis</name>
    <dbReference type="NCBI Taxonomy" id="1274662"/>
    <lineage>
        <taxon>Eukaryota</taxon>
        <taxon>Viridiplantae</taxon>
        <taxon>Chlorophyta</taxon>
        <taxon>core chlorophytes</taxon>
        <taxon>Trebouxiophyceae</taxon>
        <taxon>Trebouxiophyceae incertae sedis</taxon>
        <taxon>Coccomyxaceae</taxon>
        <taxon>Coccomyxa</taxon>
    </lineage>
</organism>
<dbReference type="InterPro" id="IPR001680">
    <property type="entry name" value="WD40_rpt"/>
</dbReference>
<gene>
    <name evidence="6" type="primary">g1739</name>
    <name evidence="6" type="ORF">VP750_LOCUS1486</name>
</gene>
<dbReference type="InterPro" id="IPR020472">
    <property type="entry name" value="WD40_PAC1"/>
</dbReference>
<dbReference type="PANTHER" id="PTHR44675:SF1">
    <property type="entry name" value="P21-ACTIVATED PROTEIN KINASE-INTERACTING PROTEIN 1"/>
    <property type="match status" value="1"/>
</dbReference>
<feature type="compositionally biased region" description="Basic residues" evidence="5">
    <location>
        <begin position="309"/>
        <end position="318"/>
    </location>
</feature>
<dbReference type="SMART" id="SM00320">
    <property type="entry name" value="WD40"/>
    <property type="match status" value="4"/>
</dbReference>
<evidence type="ECO:0000256" key="2">
    <source>
        <dbReference type="ARBA" id="ARBA00022574"/>
    </source>
</evidence>
<evidence type="ECO:0000256" key="5">
    <source>
        <dbReference type="SAM" id="MobiDB-lite"/>
    </source>
</evidence>
<dbReference type="PROSITE" id="PS00678">
    <property type="entry name" value="WD_REPEATS_1"/>
    <property type="match status" value="1"/>
</dbReference>
<name>A0ABP1FQI5_9CHLO</name>
<dbReference type="InterPro" id="IPR015943">
    <property type="entry name" value="WD40/YVTN_repeat-like_dom_sf"/>
</dbReference>
<feature type="compositionally biased region" description="Basic and acidic residues" evidence="5">
    <location>
        <begin position="402"/>
        <end position="442"/>
    </location>
</feature>
<keyword evidence="7" id="KW-1185">Reference proteome</keyword>
<reference evidence="6 7" key="1">
    <citation type="submission" date="2024-06" db="EMBL/GenBank/DDBJ databases">
        <authorList>
            <person name="Kraege A."/>
            <person name="Thomma B."/>
        </authorList>
    </citation>
    <scope>NUCLEOTIDE SEQUENCE [LARGE SCALE GENOMIC DNA]</scope>
</reference>
<dbReference type="PROSITE" id="PS50082">
    <property type="entry name" value="WD_REPEATS_2"/>
    <property type="match status" value="2"/>
</dbReference>
<dbReference type="PANTHER" id="PTHR44675">
    <property type="entry name" value="PAK1 INTERACTING PROTEIN 1"/>
    <property type="match status" value="1"/>
</dbReference>
<evidence type="ECO:0000256" key="3">
    <source>
        <dbReference type="ARBA" id="ARBA00022737"/>
    </source>
</evidence>
<dbReference type="EMBL" id="CAXHTA020000002">
    <property type="protein sequence ID" value="CAL5219827.1"/>
    <property type="molecule type" value="Genomic_DNA"/>
</dbReference>
<sequence>MMMQDATLEKAFAFPAHKGPVKCLAASAPFIASGGADNTVHVYNAKASKDLGFLMNPGEGAITAVAFYTPLDSSRGPTHLLSGSADGCIAVWAVESDWDCVKTLKGHKKEVTGLSVHPTGLLALSTSRDDMLRMWNMAKGRSQYKTKIAPGTEAVSFSPDGSTYALLSGTKAYAHDVAAEGVSTAGVELQSRGMSMSFLSQQVIAIGCEDGCLQLLDTRSGLVEHRIEKAHSSRIRGMAAVSVLGQSEGADSACVGSASSDGAVKLWDLRSTGAPGRSSEPLCSASTAARLTCLATLDLSSKPDEKQSKARKAARKAKPQSDGPHEAISNGHEKADGTDSLRAPQSLKAAKGKLRVNRSEGDAGSAAAESSKQGSEGAGLDSLPGGTKQKVQGTGAPSLTREQTEAKQESLKQAELKRKKREELQAAAEAEKSGVVVRKEAETVVEFPEVSRPAKSTKKAKRHKGK</sequence>
<evidence type="ECO:0000313" key="6">
    <source>
        <dbReference type="EMBL" id="CAL5219827.1"/>
    </source>
</evidence>
<dbReference type="Proteomes" id="UP001497392">
    <property type="component" value="Unassembled WGS sequence"/>
</dbReference>
<dbReference type="Gene3D" id="2.130.10.10">
    <property type="entry name" value="YVTN repeat-like/Quinoprotein amine dehydrogenase"/>
    <property type="match status" value="2"/>
</dbReference>
<evidence type="ECO:0000256" key="1">
    <source>
        <dbReference type="ARBA" id="ARBA00022517"/>
    </source>
</evidence>
<keyword evidence="3" id="KW-0677">Repeat</keyword>
<feature type="compositionally biased region" description="Polar residues" evidence="5">
    <location>
        <begin position="389"/>
        <end position="401"/>
    </location>
</feature>
<dbReference type="Pfam" id="PF00400">
    <property type="entry name" value="WD40"/>
    <property type="match status" value="3"/>
</dbReference>
<keyword evidence="2 4" id="KW-0853">WD repeat</keyword>
<accession>A0ABP1FQI5</accession>
<feature type="region of interest" description="Disordered" evidence="5">
    <location>
        <begin position="301"/>
        <end position="466"/>
    </location>
</feature>
<evidence type="ECO:0000256" key="4">
    <source>
        <dbReference type="PROSITE-ProRule" id="PRU00221"/>
    </source>
</evidence>
<feature type="repeat" description="WD" evidence="4">
    <location>
        <begin position="104"/>
        <end position="145"/>
    </location>
</feature>
<dbReference type="SUPFAM" id="SSF50978">
    <property type="entry name" value="WD40 repeat-like"/>
    <property type="match status" value="1"/>
</dbReference>
<comment type="caution">
    <text evidence="6">The sequence shown here is derived from an EMBL/GenBank/DDBJ whole genome shotgun (WGS) entry which is preliminary data.</text>
</comment>
<dbReference type="InterPro" id="IPR051959">
    <property type="entry name" value="PAK1-Kinase_Regulator"/>
</dbReference>
<keyword evidence="1" id="KW-0690">Ribosome biogenesis</keyword>
<proteinExistence type="predicted"/>
<feature type="repeat" description="WD" evidence="4">
    <location>
        <begin position="257"/>
        <end position="271"/>
    </location>
</feature>
<protein>
    <submittedName>
        <fullName evidence="6">G1739 protein</fullName>
    </submittedName>
</protein>
<feature type="compositionally biased region" description="Basic residues" evidence="5">
    <location>
        <begin position="455"/>
        <end position="466"/>
    </location>
</feature>
<dbReference type="InterPro" id="IPR019775">
    <property type="entry name" value="WD40_repeat_CS"/>
</dbReference>